<dbReference type="InterPro" id="IPR023296">
    <property type="entry name" value="Glyco_hydro_beta-prop_sf"/>
</dbReference>
<dbReference type="EMBL" id="ADLD01000009">
    <property type="protein sequence ID" value="EHB92579.1"/>
    <property type="molecule type" value="Genomic_DNA"/>
</dbReference>
<dbReference type="SUPFAM" id="SSF75005">
    <property type="entry name" value="Arabinanase/levansucrase/invertase"/>
    <property type="match status" value="2"/>
</dbReference>
<dbReference type="Gene3D" id="2.115.10.20">
    <property type="entry name" value="Glycosyl hydrolase domain, family 43"/>
    <property type="match status" value="2"/>
</dbReference>
<dbReference type="RefSeq" id="WP_009133589.1">
    <property type="nucleotide sequence ID" value="NZ_CP102250.1"/>
</dbReference>
<keyword evidence="3" id="KW-1185">Reference proteome</keyword>
<dbReference type="HOGENOM" id="CLU_777637_0_0_10"/>
<dbReference type="GeneID" id="92816203"/>
<dbReference type="Proteomes" id="UP000006008">
    <property type="component" value="Unassembled WGS sequence"/>
</dbReference>
<accession>G5H7Y0</accession>
<feature type="signal peptide" evidence="1">
    <location>
        <begin position="1"/>
        <end position="18"/>
    </location>
</feature>
<dbReference type="PATRIC" id="fig|742725.3.peg.835"/>
<name>G5H7Y0_9BACT</name>
<evidence type="ECO:0000313" key="3">
    <source>
        <dbReference type="Proteomes" id="UP000006008"/>
    </source>
</evidence>
<feature type="chain" id="PRO_5003477771" description="Glycosyl hydrolase family 32 N-terminal domain-containing protein" evidence="1">
    <location>
        <begin position="19"/>
        <end position="356"/>
    </location>
</feature>
<proteinExistence type="predicted"/>
<comment type="caution">
    <text evidence="2">The sequence shown here is derived from an EMBL/GenBank/DDBJ whole genome shotgun (WGS) entry which is preliminary data.</text>
</comment>
<evidence type="ECO:0008006" key="4">
    <source>
        <dbReference type="Google" id="ProtNLM"/>
    </source>
</evidence>
<dbReference type="OrthoDB" id="2534034at2"/>
<sequence>MRKIFIGCLLLWAGHLSAQENSRVASRYMDGRSQAVLRMEIEDEGLVMPCATGPDSCDTYGAREAVVVEYDGTYYLHYDGAGKTGWLSCLATSKDLRHWEKHGLQLTLGAEGQPDSRSASSPWLVQDGNKWHMFYVGTQFCTPVPDRIPSTPYVTLKAEADHPAGPWRKRYDIIPFSNEAGTYYSDTASPGDVVEQDGEFRMFFGAAAFTAPGKLGRTMGIARTKDLNGSWRVDPQPIFPSDEQCENTSLYYEKSNGTWFLFTNHIGIDPAHGEYTDAVWVYWTKDLDNWNKENKAVVIDRDNAKEVKGAIGMPSVIRVGDRLAMLYDGAPGENFGHMGRGICLAWLKLPLVPPTE</sequence>
<reference evidence="2 3" key="1">
    <citation type="submission" date="2011-08" db="EMBL/GenBank/DDBJ databases">
        <title>The Genome Sequence of Alistipes indistinctus YIT 12060.</title>
        <authorList>
            <consortium name="The Broad Institute Genome Sequencing Platform"/>
            <person name="Earl A."/>
            <person name="Ward D."/>
            <person name="Feldgarden M."/>
            <person name="Gevers D."/>
            <person name="Morotomi M."/>
            <person name="Young S.K."/>
            <person name="Zeng Q."/>
            <person name="Gargeya S."/>
            <person name="Fitzgerald M."/>
            <person name="Haas B."/>
            <person name="Abouelleil A."/>
            <person name="Alvarado L."/>
            <person name="Arachchi H.M."/>
            <person name="Berlin A."/>
            <person name="Brown A."/>
            <person name="Chapman S.B."/>
            <person name="Chen Z."/>
            <person name="Dunbar C."/>
            <person name="Freedman E."/>
            <person name="Gearin G."/>
            <person name="Gellesch M."/>
            <person name="Goldberg J."/>
            <person name="Griggs A."/>
            <person name="Gujja S."/>
            <person name="Heiman D."/>
            <person name="Howarth C."/>
            <person name="Larson L."/>
            <person name="Lui A."/>
            <person name="MacDonald P.J.P."/>
            <person name="Montmayeur A."/>
            <person name="Murphy C."/>
            <person name="Neiman D."/>
            <person name="Pearson M."/>
            <person name="Priest M."/>
            <person name="Roberts A."/>
            <person name="Saif S."/>
            <person name="Shea T."/>
            <person name="Shenoy N."/>
            <person name="Sisk P."/>
            <person name="Stolte C."/>
            <person name="Sykes S."/>
            <person name="Wortman J."/>
            <person name="Nusbaum C."/>
            <person name="Birren B."/>
        </authorList>
    </citation>
    <scope>NUCLEOTIDE SEQUENCE [LARGE SCALE GENOMIC DNA]</scope>
    <source>
        <strain evidence="2 3">YIT 12060</strain>
    </source>
</reference>
<keyword evidence="1" id="KW-0732">Signal</keyword>
<evidence type="ECO:0000313" key="2">
    <source>
        <dbReference type="EMBL" id="EHB92579.1"/>
    </source>
</evidence>
<dbReference type="AlphaFoldDB" id="G5H7Y0"/>
<gene>
    <name evidence="2" type="ORF">HMPREF9450_00783</name>
</gene>
<organism evidence="2 3">
    <name type="scientific">Alistipes indistinctus YIT 12060</name>
    <dbReference type="NCBI Taxonomy" id="742725"/>
    <lineage>
        <taxon>Bacteria</taxon>
        <taxon>Pseudomonadati</taxon>
        <taxon>Bacteroidota</taxon>
        <taxon>Bacteroidia</taxon>
        <taxon>Bacteroidales</taxon>
        <taxon>Rikenellaceae</taxon>
        <taxon>Alistipes</taxon>
    </lineage>
</organism>
<protein>
    <recommendedName>
        <fullName evidence="4">Glycosyl hydrolase family 32 N-terminal domain-containing protein</fullName>
    </recommendedName>
</protein>
<evidence type="ECO:0000256" key="1">
    <source>
        <dbReference type="SAM" id="SignalP"/>
    </source>
</evidence>
<dbReference type="STRING" id="742725.HMPREF9450_00783"/>
<dbReference type="eggNOG" id="COG2152">
    <property type="taxonomic scope" value="Bacteria"/>
</dbReference>